<organism evidence="1 2">
    <name type="scientific">Parafilimonas terrae</name>
    <dbReference type="NCBI Taxonomy" id="1465490"/>
    <lineage>
        <taxon>Bacteria</taxon>
        <taxon>Pseudomonadati</taxon>
        <taxon>Bacteroidota</taxon>
        <taxon>Chitinophagia</taxon>
        <taxon>Chitinophagales</taxon>
        <taxon>Chitinophagaceae</taxon>
        <taxon>Parafilimonas</taxon>
    </lineage>
</organism>
<reference evidence="1 2" key="1">
    <citation type="submission" date="2016-10" db="EMBL/GenBank/DDBJ databases">
        <authorList>
            <person name="de Groot N.N."/>
        </authorList>
    </citation>
    <scope>NUCLEOTIDE SEQUENCE [LARGE SCALE GENOMIC DNA]</scope>
    <source>
        <strain evidence="1 2">DSM 28286</strain>
    </source>
</reference>
<protein>
    <recommendedName>
        <fullName evidence="3">HEAT repeat-containing protein</fullName>
    </recommendedName>
</protein>
<keyword evidence="2" id="KW-1185">Reference proteome</keyword>
<evidence type="ECO:0000313" key="1">
    <source>
        <dbReference type="EMBL" id="SFQ12891.1"/>
    </source>
</evidence>
<dbReference type="OrthoDB" id="1491004at2"/>
<dbReference type="Proteomes" id="UP000199031">
    <property type="component" value="Unassembled WGS sequence"/>
</dbReference>
<dbReference type="RefSeq" id="WP_143075822.1">
    <property type="nucleotide sequence ID" value="NZ_FOXQ01000005.1"/>
</dbReference>
<gene>
    <name evidence="1" type="ORF">SAMN05444277_105280</name>
</gene>
<accession>A0A1I5VZK5</accession>
<proteinExistence type="predicted"/>
<sequence>MGFLTKLFRDKKTKSEPTQPMTTEYFIDIDPISNSFSIAFKDFYQNHFVDAFELSRGDVDTYFYDAMTTEEKEIAKRLIRQNLKLRQAHLFKAAGILKDAEALPILYEQLNSNSDLSWRLTIGQAIWRLNRDEIYGDLLKQLKKYPSDTMREAHFDQVTDLKNEESIEMLFDYLNDKSGLVRTMTISKLNYILAGQYEEKPKFDKDYFLDKQNDKELKRELLDKLKNIDD</sequence>
<dbReference type="Gene3D" id="1.25.10.10">
    <property type="entry name" value="Leucine-rich Repeat Variant"/>
    <property type="match status" value="1"/>
</dbReference>
<evidence type="ECO:0008006" key="3">
    <source>
        <dbReference type="Google" id="ProtNLM"/>
    </source>
</evidence>
<name>A0A1I5VZK5_9BACT</name>
<dbReference type="AlphaFoldDB" id="A0A1I5VZK5"/>
<dbReference type="EMBL" id="FOXQ01000005">
    <property type="protein sequence ID" value="SFQ12891.1"/>
    <property type="molecule type" value="Genomic_DNA"/>
</dbReference>
<dbReference type="InterPro" id="IPR011989">
    <property type="entry name" value="ARM-like"/>
</dbReference>
<dbReference type="InterPro" id="IPR016024">
    <property type="entry name" value="ARM-type_fold"/>
</dbReference>
<dbReference type="STRING" id="1465490.SAMN05444277_105280"/>
<evidence type="ECO:0000313" key="2">
    <source>
        <dbReference type="Proteomes" id="UP000199031"/>
    </source>
</evidence>
<dbReference type="SUPFAM" id="SSF48371">
    <property type="entry name" value="ARM repeat"/>
    <property type="match status" value="1"/>
</dbReference>